<dbReference type="RefSeq" id="WP_112881863.1">
    <property type="nucleotide sequence ID" value="NZ_QLUW01000002.1"/>
</dbReference>
<dbReference type="OrthoDB" id="1726708at2"/>
<keyword evidence="5" id="KW-1185">Reference proteome</keyword>
<evidence type="ECO:0000256" key="1">
    <source>
        <dbReference type="ARBA" id="ARBA00005278"/>
    </source>
</evidence>
<organism evidence="4 5">
    <name type="scientific">Paenibacillus montanisoli</name>
    <dbReference type="NCBI Taxonomy" id="2081970"/>
    <lineage>
        <taxon>Bacteria</taxon>
        <taxon>Bacillati</taxon>
        <taxon>Bacillota</taxon>
        <taxon>Bacilli</taxon>
        <taxon>Bacillales</taxon>
        <taxon>Paenibacillaceae</taxon>
        <taxon>Paenibacillus</taxon>
    </lineage>
</organism>
<dbReference type="PIRSF" id="PIRSF005690">
    <property type="entry name" value="GerBA"/>
    <property type="match status" value="1"/>
</dbReference>
<feature type="transmembrane region" description="Helical" evidence="3">
    <location>
        <begin position="370"/>
        <end position="390"/>
    </location>
</feature>
<dbReference type="InterPro" id="IPR050768">
    <property type="entry name" value="UPF0353/GerABKA_families"/>
</dbReference>
<dbReference type="InterPro" id="IPR004995">
    <property type="entry name" value="Spore_Ger"/>
</dbReference>
<protein>
    <submittedName>
        <fullName evidence="4">Spore germination protein</fullName>
    </submittedName>
</protein>
<keyword evidence="2 3" id="KW-0472">Membrane</keyword>
<feature type="transmembrane region" description="Helical" evidence="3">
    <location>
        <begin position="402"/>
        <end position="426"/>
    </location>
</feature>
<comment type="caution">
    <text evidence="4">The sequence shown here is derived from an EMBL/GenBank/DDBJ whole genome shotgun (WGS) entry which is preliminary data.</text>
</comment>
<reference evidence="4 5" key="1">
    <citation type="submission" date="2018-06" db="EMBL/GenBank/DDBJ databases">
        <title>Paenibacillus montanisoli sp. nov., isolated from mountain area soil.</title>
        <authorList>
            <person name="Wu M."/>
        </authorList>
    </citation>
    <scope>NUCLEOTIDE SEQUENCE [LARGE SCALE GENOMIC DNA]</scope>
    <source>
        <strain evidence="4 5">RA17</strain>
    </source>
</reference>
<comment type="similarity">
    <text evidence="1">Belongs to the GerABKA family.</text>
</comment>
<accession>A0A328TYN8</accession>
<feature type="transmembrane region" description="Helical" evidence="3">
    <location>
        <begin position="343"/>
        <end position="364"/>
    </location>
</feature>
<dbReference type="GO" id="GO:0016020">
    <property type="term" value="C:membrane"/>
    <property type="evidence" value="ECO:0007669"/>
    <property type="project" value="InterPro"/>
</dbReference>
<dbReference type="PANTHER" id="PTHR22550">
    <property type="entry name" value="SPORE GERMINATION PROTEIN"/>
    <property type="match status" value="1"/>
</dbReference>
<sequence>MTTFTTSMNDNKQALKSMFNQADDLKWHEFDFGGRRCQLCFLATTVDKKTLHKNLLAPLLQAEDKADLLQAIPITGIERKEVLTDAAASLVKGNAIILLEGDTCAYAVPVPFNEDKTPDEPQNEKSVTGGHIGFVESLETNIALIRKYIVNDKLAVRYSDFGQFKHTQGGLLYLEHAADSQTVSRIASLLADIKDTDLNTVQQISRMFMEKRYSPFPQIMITERLDRVLYHLGKGKAVIILNGSPSAAILPVSFFNFFESTEDFMNNIYIGNFFYHLRVLGFLISIMLPALYISVVAFHSDILPASVLYNFKLGTEFVPFHPLVEAILMQVILELLREAAIRLPTSIASTIGVVGGLVIGNAIVEVNFVSMPMIIVIAITALASFCIPIAEMSSISRLMGFTFMLAATLTGFLGVSLVFIIMLIHLCAIEVLGVPYFTLKDILHLPGLEQYQKLKSTSKTRKLNTRKRKGGRFG</sequence>
<dbReference type="AlphaFoldDB" id="A0A328TYN8"/>
<proteinExistence type="inferred from homology"/>
<dbReference type="Proteomes" id="UP000249260">
    <property type="component" value="Unassembled WGS sequence"/>
</dbReference>
<dbReference type="GO" id="GO:0009847">
    <property type="term" value="P:spore germination"/>
    <property type="evidence" value="ECO:0007669"/>
    <property type="project" value="InterPro"/>
</dbReference>
<dbReference type="PANTHER" id="PTHR22550:SF5">
    <property type="entry name" value="LEUCINE ZIPPER PROTEIN 4"/>
    <property type="match status" value="1"/>
</dbReference>
<keyword evidence="3" id="KW-0812">Transmembrane</keyword>
<dbReference type="EMBL" id="QLUW01000002">
    <property type="protein sequence ID" value="RAP75637.1"/>
    <property type="molecule type" value="Genomic_DNA"/>
</dbReference>
<name>A0A328TYN8_9BACL</name>
<evidence type="ECO:0000313" key="4">
    <source>
        <dbReference type="EMBL" id="RAP75637.1"/>
    </source>
</evidence>
<evidence type="ECO:0000313" key="5">
    <source>
        <dbReference type="Proteomes" id="UP000249260"/>
    </source>
</evidence>
<dbReference type="Pfam" id="PF03323">
    <property type="entry name" value="GerA"/>
    <property type="match status" value="1"/>
</dbReference>
<feature type="transmembrane region" description="Helical" evidence="3">
    <location>
        <begin position="279"/>
        <end position="298"/>
    </location>
</feature>
<gene>
    <name evidence="4" type="ORF">DL346_09245</name>
</gene>
<keyword evidence="3" id="KW-1133">Transmembrane helix</keyword>
<evidence type="ECO:0000256" key="2">
    <source>
        <dbReference type="ARBA" id="ARBA00023136"/>
    </source>
</evidence>
<evidence type="ECO:0000256" key="3">
    <source>
        <dbReference type="SAM" id="Phobius"/>
    </source>
</evidence>